<dbReference type="Gene3D" id="3.90.226.10">
    <property type="entry name" value="2-enoyl-CoA Hydratase, Chain A, domain 1"/>
    <property type="match status" value="1"/>
</dbReference>
<dbReference type="PANTHER" id="PTHR43176">
    <property type="entry name" value="3-HYDROXYISOBUTYRYL-COA HYDROLASE-RELATED"/>
    <property type="match status" value="1"/>
</dbReference>
<dbReference type="InterPro" id="IPR032259">
    <property type="entry name" value="HIBYL-CoA-H"/>
</dbReference>
<proteinExistence type="predicted"/>
<reference evidence="5" key="1">
    <citation type="submission" date="2021-11" db="EMBL/GenBank/DDBJ databases">
        <authorList>
            <consortium name="Genoscope - CEA"/>
            <person name="William W."/>
        </authorList>
    </citation>
    <scope>NUCLEOTIDE SEQUENCE</scope>
</reference>
<evidence type="ECO:0000313" key="5">
    <source>
        <dbReference type="EMBL" id="CAH0369379.1"/>
    </source>
</evidence>
<dbReference type="InterPro" id="IPR045004">
    <property type="entry name" value="ECH_dom"/>
</dbReference>
<comment type="catalytic activity">
    <reaction evidence="1">
        <text>3-hydroxy-2-methylpropanoyl-CoA + H2O = 3-hydroxy-2-methylpropanoate + CoA + H(+)</text>
        <dbReference type="Rhea" id="RHEA:20888"/>
        <dbReference type="ChEBI" id="CHEBI:11805"/>
        <dbReference type="ChEBI" id="CHEBI:15377"/>
        <dbReference type="ChEBI" id="CHEBI:15378"/>
        <dbReference type="ChEBI" id="CHEBI:57287"/>
        <dbReference type="ChEBI" id="CHEBI:57340"/>
        <dbReference type="EC" id="3.1.2.4"/>
    </reaction>
</comment>
<name>A0A8J2SMZ7_9STRA</name>
<dbReference type="EC" id="3.1.2.4" evidence="2"/>
<evidence type="ECO:0000256" key="1">
    <source>
        <dbReference type="ARBA" id="ARBA00001709"/>
    </source>
</evidence>
<accession>A0A8J2SMZ7</accession>
<dbReference type="GO" id="GO:0003860">
    <property type="term" value="F:3-hydroxyisobutyryl-CoA hydrolase activity"/>
    <property type="evidence" value="ECO:0007669"/>
    <property type="project" value="UniProtKB-EC"/>
</dbReference>
<dbReference type="SUPFAM" id="SSF52096">
    <property type="entry name" value="ClpP/crotonase"/>
    <property type="match status" value="1"/>
</dbReference>
<dbReference type="Pfam" id="PF16113">
    <property type="entry name" value="ECH_2"/>
    <property type="match status" value="1"/>
</dbReference>
<dbReference type="AlphaFoldDB" id="A0A8J2SMZ7"/>
<feature type="domain" description="Enoyl-CoA hydratase/isomerase" evidence="4">
    <location>
        <begin position="103"/>
        <end position="295"/>
    </location>
</feature>
<gene>
    <name evidence="5" type="ORF">PECAL_2P25000</name>
</gene>
<evidence type="ECO:0000313" key="6">
    <source>
        <dbReference type="Proteomes" id="UP000789595"/>
    </source>
</evidence>
<evidence type="ECO:0000256" key="3">
    <source>
        <dbReference type="ARBA" id="ARBA00022801"/>
    </source>
</evidence>
<organism evidence="5 6">
    <name type="scientific">Pelagomonas calceolata</name>
    <dbReference type="NCBI Taxonomy" id="35677"/>
    <lineage>
        <taxon>Eukaryota</taxon>
        <taxon>Sar</taxon>
        <taxon>Stramenopiles</taxon>
        <taxon>Ochrophyta</taxon>
        <taxon>Pelagophyceae</taxon>
        <taxon>Pelagomonadales</taxon>
        <taxon>Pelagomonadaceae</taxon>
        <taxon>Pelagomonas</taxon>
    </lineage>
</organism>
<evidence type="ECO:0000256" key="2">
    <source>
        <dbReference type="ARBA" id="ARBA00011915"/>
    </source>
</evidence>
<dbReference type="PANTHER" id="PTHR43176:SF3">
    <property type="entry name" value="3-HYDROXYISOBUTYRYL-COA HYDROLASE, MITOCHONDRIAL"/>
    <property type="match status" value="1"/>
</dbReference>
<evidence type="ECO:0000259" key="4">
    <source>
        <dbReference type="Pfam" id="PF16113"/>
    </source>
</evidence>
<keyword evidence="3" id="KW-0378">Hydrolase</keyword>
<dbReference type="Proteomes" id="UP000789595">
    <property type="component" value="Unassembled WGS sequence"/>
</dbReference>
<keyword evidence="6" id="KW-1185">Reference proteome</keyword>
<protein>
    <recommendedName>
        <fullName evidence="2">3-hydroxyisobutyryl-CoA hydrolase</fullName>
        <ecNumber evidence="2">3.1.2.4</ecNumber>
    </recommendedName>
</protein>
<comment type="caution">
    <text evidence="5">The sequence shown here is derived from an EMBL/GenBank/DDBJ whole genome shotgun (WGS) entry which is preliminary data.</text>
</comment>
<dbReference type="InterPro" id="IPR029045">
    <property type="entry name" value="ClpP/crotonase-like_dom_sf"/>
</dbReference>
<dbReference type="GO" id="GO:0006574">
    <property type="term" value="P:L-valine catabolic process"/>
    <property type="evidence" value="ECO:0007669"/>
    <property type="project" value="TreeGrafter"/>
</dbReference>
<sequence>MLRRAARRLSSSVKAQRNAAIQKRRDARLKTINTPYVAPSVDARERVGSRGVYLRHSTFEADGACEELTKLLRRWSAHSLVKAVVIEGVQGAFRTGDRASLYRAAAACDAPITQLVDGLLLPGGVGLGGRGFRVCGDGAVFVPPLGAAAVEAGVTLDGGAAFACSRTGNYGRAALVSGLPVRGTALKACGLATHVVTDHALQNLAEELADVADQASDAAAARVAIQAHLDDREQASRALLNEEGEVAAAAFLELGDAAFVDGDVDAILGRLAKLDGDDAAEAAAQLSTHRDRAAALLALAEKSVGLGFEGALALEAEALLAGDG</sequence>
<dbReference type="EMBL" id="CAKKNE010000002">
    <property type="protein sequence ID" value="CAH0369379.1"/>
    <property type="molecule type" value="Genomic_DNA"/>
</dbReference>